<dbReference type="Gene3D" id="2.120.10.30">
    <property type="entry name" value="TolB, C-terminal domain"/>
    <property type="match status" value="1"/>
</dbReference>
<organism evidence="2 3">
    <name type="scientific">Mycena metata</name>
    <dbReference type="NCBI Taxonomy" id="1033252"/>
    <lineage>
        <taxon>Eukaryota</taxon>
        <taxon>Fungi</taxon>
        <taxon>Dikarya</taxon>
        <taxon>Basidiomycota</taxon>
        <taxon>Agaricomycotina</taxon>
        <taxon>Agaricomycetes</taxon>
        <taxon>Agaricomycetidae</taxon>
        <taxon>Agaricales</taxon>
        <taxon>Marasmiineae</taxon>
        <taxon>Mycenaceae</taxon>
        <taxon>Mycena</taxon>
    </lineage>
</organism>
<dbReference type="SUPFAM" id="SSF63829">
    <property type="entry name" value="Calcium-dependent phosphotriesterase"/>
    <property type="match status" value="1"/>
</dbReference>
<reference evidence="2" key="1">
    <citation type="submission" date="2023-03" db="EMBL/GenBank/DDBJ databases">
        <title>Massive genome expansion in bonnet fungi (Mycena s.s.) driven by repeated elements and novel gene families across ecological guilds.</title>
        <authorList>
            <consortium name="Lawrence Berkeley National Laboratory"/>
            <person name="Harder C.B."/>
            <person name="Miyauchi S."/>
            <person name="Viragh M."/>
            <person name="Kuo A."/>
            <person name="Thoen E."/>
            <person name="Andreopoulos B."/>
            <person name="Lu D."/>
            <person name="Skrede I."/>
            <person name="Drula E."/>
            <person name="Henrissat B."/>
            <person name="Morin E."/>
            <person name="Kohler A."/>
            <person name="Barry K."/>
            <person name="LaButti K."/>
            <person name="Morin E."/>
            <person name="Salamov A."/>
            <person name="Lipzen A."/>
            <person name="Mereny Z."/>
            <person name="Hegedus B."/>
            <person name="Baldrian P."/>
            <person name="Stursova M."/>
            <person name="Weitz H."/>
            <person name="Taylor A."/>
            <person name="Grigoriev I.V."/>
            <person name="Nagy L.G."/>
            <person name="Martin F."/>
            <person name="Kauserud H."/>
        </authorList>
    </citation>
    <scope>NUCLEOTIDE SEQUENCE</scope>
    <source>
        <strain evidence="2">CBHHK182m</strain>
    </source>
</reference>
<accession>A0AAD7NNN1</accession>
<proteinExistence type="predicted"/>
<dbReference type="PANTHER" id="PTHR42060:SF1">
    <property type="entry name" value="NHL REPEAT-CONTAINING PROTEIN"/>
    <property type="match status" value="1"/>
</dbReference>
<dbReference type="InterPro" id="IPR011042">
    <property type="entry name" value="6-blade_b-propeller_TolB-like"/>
</dbReference>
<evidence type="ECO:0000313" key="3">
    <source>
        <dbReference type="Proteomes" id="UP001215598"/>
    </source>
</evidence>
<dbReference type="InterPro" id="IPR013658">
    <property type="entry name" value="SGL"/>
</dbReference>
<evidence type="ECO:0000313" key="2">
    <source>
        <dbReference type="EMBL" id="KAJ7768374.1"/>
    </source>
</evidence>
<dbReference type="Proteomes" id="UP001215598">
    <property type="component" value="Unassembled WGS sequence"/>
</dbReference>
<dbReference type="AlphaFoldDB" id="A0AAD7NNN1"/>
<name>A0AAD7NNN1_9AGAR</name>
<keyword evidence="3" id="KW-1185">Reference proteome</keyword>
<protein>
    <recommendedName>
        <fullName evidence="1">SMP-30/Gluconolactonase/LRE-like region domain-containing protein</fullName>
    </recommendedName>
</protein>
<comment type="caution">
    <text evidence="2">The sequence shown here is derived from an EMBL/GenBank/DDBJ whole genome shotgun (WGS) entry which is preliminary data.</text>
</comment>
<evidence type="ECO:0000259" key="1">
    <source>
        <dbReference type="Pfam" id="PF08450"/>
    </source>
</evidence>
<dbReference type="EMBL" id="JARKIB010000020">
    <property type="protein sequence ID" value="KAJ7768374.1"/>
    <property type="molecule type" value="Genomic_DNA"/>
</dbReference>
<dbReference type="PANTHER" id="PTHR42060">
    <property type="entry name" value="NHL REPEAT-CONTAINING PROTEIN-RELATED"/>
    <property type="match status" value="1"/>
</dbReference>
<gene>
    <name evidence="2" type="ORF">B0H16DRAFT_1785363</name>
</gene>
<sequence length="282" mass="29573">MATSNHTVAGIFQFSEKTFIENLLVLPNGHLLLTTFASGDLFILNPNAAEPKAETLVSLPGSTALSGIAPLGGDLMKLYVVSAVTTADSTTGTLFGDPIPVPDTRIMNGMTVLPNRPHTILSADSGGRIMRVDTDTRKVDVAFADDALAPPSDAKLPIGVNGIDVRGGYLYFTNSTRGTFARFPVDDDGNKTGSVEILVQRDVPVAGLENALDDFTFDTQGNVYAAVHPTTVVKITPEGEESAFARGGTTTTFNQPTSVALAKDGDSIYVATGGGQVIQVKL</sequence>
<feature type="domain" description="SMP-30/Gluconolactonase/LRE-like region" evidence="1">
    <location>
        <begin position="166"/>
        <end position="272"/>
    </location>
</feature>
<dbReference type="InterPro" id="IPR052998">
    <property type="entry name" value="Hetero-Diels-Alderase-like"/>
</dbReference>
<dbReference type="Pfam" id="PF08450">
    <property type="entry name" value="SGL"/>
    <property type="match status" value="1"/>
</dbReference>